<keyword evidence="1" id="KW-1133">Transmembrane helix</keyword>
<accession>A0A0A9FDH8</accession>
<feature type="transmembrane region" description="Helical" evidence="1">
    <location>
        <begin position="14"/>
        <end position="39"/>
    </location>
</feature>
<reference evidence="2" key="1">
    <citation type="submission" date="2014-09" db="EMBL/GenBank/DDBJ databases">
        <authorList>
            <person name="Magalhaes I.L.F."/>
            <person name="Oliveira U."/>
            <person name="Santos F.R."/>
            <person name="Vidigal T.H.D.A."/>
            <person name="Brescovit A.D."/>
            <person name="Santos A.J."/>
        </authorList>
    </citation>
    <scope>NUCLEOTIDE SEQUENCE</scope>
    <source>
        <tissue evidence="2">Shoot tissue taken approximately 20 cm above the soil surface</tissue>
    </source>
</reference>
<evidence type="ECO:0000313" key="2">
    <source>
        <dbReference type="EMBL" id="JAE09274.1"/>
    </source>
</evidence>
<dbReference type="EMBL" id="GBRH01188622">
    <property type="protein sequence ID" value="JAE09274.1"/>
    <property type="molecule type" value="Transcribed_RNA"/>
</dbReference>
<dbReference type="AlphaFoldDB" id="A0A0A9FDH8"/>
<keyword evidence="1" id="KW-0812">Transmembrane</keyword>
<evidence type="ECO:0000256" key="1">
    <source>
        <dbReference type="SAM" id="Phobius"/>
    </source>
</evidence>
<reference evidence="2" key="2">
    <citation type="journal article" date="2015" name="Data Brief">
        <title>Shoot transcriptome of the giant reed, Arundo donax.</title>
        <authorList>
            <person name="Barrero R.A."/>
            <person name="Guerrero F.D."/>
            <person name="Moolhuijzen P."/>
            <person name="Goolsby J.A."/>
            <person name="Tidwell J."/>
            <person name="Bellgard S.E."/>
            <person name="Bellgard M.I."/>
        </authorList>
    </citation>
    <scope>NUCLEOTIDE SEQUENCE</scope>
    <source>
        <tissue evidence="2">Shoot tissue taken approximately 20 cm above the soil surface</tissue>
    </source>
</reference>
<sequence>MECFALTKSCTSAIYQWCLIALLAANLSIASKNVSFALLSSTTKLCFKYENVPSALTFFSK</sequence>
<organism evidence="2">
    <name type="scientific">Arundo donax</name>
    <name type="common">Giant reed</name>
    <name type="synonym">Donax arundinaceus</name>
    <dbReference type="NCBI Taxonomy" id="35708"/>
    <lineage>
        <taxon>Eukaryota</taxon>
        <taxon>Viridiplantae</taxon>
        <taxon>Streptophyta</taxon>
        <taxon>Embryophyta</taxon>
        <taxon>Tracheophyta</taxon>
        <taxon>Spermatophyta</taxon>
        <taxon>Magnoliopsida</taxon>
        <taxon>Liliopsida</taxon>
        <taxon>Poales</taxon>
        <taxon>Poaceae</taxon>
        <taxon>PACMAD clade</taxon>
        <taxon>Arundinoideae</taxon>
        <taxon>Arundineae</taxon>
        <taxon>Arundo</taxon>
    </lineage>
</organism>
<proteinExistence type="predicted"/>
<protein>
    <submittedName>
        <fullName evidence="2">Pco067871</fullName>
    </submittedName>
</protein>
<keyword evidence="1" id="KW-0472">Membrane</keyword>
<name>A0A0A9FDH8_ARUDO</name>